<sequence>MLPYYTSSPLQTNPSPLSSGTCQANTINVSPHFHFGWPQTDTVTRSSPADDCYQQRQAQTRHSSTSSSNTSSPLWNMAPTFPPTPLDYHYPKRKAKFHAVLKAPTAITQKSAHQSPSITYLNRGQFYAIQLADPQGRDGFIQTELALSLHEVAHRRQALTFWKSWLGQHRQPHLARTVDLDACQSMGIRNLRYTSFDKIMFDWHGQQGATIFVRFHCLSTDFSRIKGVKGIPLRVCLTHQPLAHDVQTPMDHREESYCKIKLFRDKGAERKYKDDAKQLAKQMEKINYVGDPRDHPLWLMYHASASYTVFDEIPALDVVYQIPVVTIPPRNATHSPPKGGQRPFSSQPRLYHPYHTKPSRTTVVPTQLFHDVSTPPWQESLPCRLSSALPSYIGWHTNDSSPL</sequence>
<reference evidence="3" key="1">
    <citation type="submission" date="2016-04" db="EMBL/GenBank/DDBJ databases">
        <authorList>
            <person name="Evans L.H."/>
            <person name="Alamgir A."/>
            <person name="Owens N."/>
            <person name="Weber N.D."/>
            <person name="Virtaneva K."/>
            <person name="Barbian K."/>
            <person name="Babar A."/>
            <person name="Rosenke K."/>
        </authorList>
    </citation>
    <scope>NUCLEOTIDE SEQUENCE [LARGE SCALE GENOMIC DNA]</scope>
    <source>
        <strain evidence="3">CBS 101.48</strain>
    </source>
</reference>
<dbReference type="PROSITE" id="PS51968">
    <property type="entry name" value="GRH_CP2_DB"/>
    <property type="match status" value="1"/>
</dbReference>
<dbReference type="GO" id="GO:0000978">
    <property type="term" value="F:RNA polymerase II cis-regulatory region sequence-specific DNA binding"/>
    <property type="evidence" value="ECO:0007669"/>
    <property type="project" value="TreeGrafter"/>
</dbReference>
<dbReference type="STRING" id="4829.A0A163JWF3"/>
<feature type="region of interest" description="Disordered" evidence="1">
    <location>
        <begin position="39"/>
        <end position="76"/>
    </location>
</feature>
<dbReference type="OrthoDB" id="7680836at2759"/>
<evidence type="ECO:0000259" key="2">
    <source>
        <dbReference type="PROSITE" id="PS51968"/>
    </source>
</evidence>
<dbReference type="Proteomes" id="UP000078561">
    <property type="component" value="Unassembled WGS sequence"/>
</dbReference>
<dbReference type="EMBL" id="LT554300">
    <property type="protein sequence ID" value="SAM03805.1"/>
    <property type="molecule type" value="Genomic_DNA"/>
</dbReference>
<feature type="region of interest" description="Disordered" evidence="1">
    <location>
        <begin position="330"/>
        <end position="350"/>
    </location>
</feature>
<feature type="domain" description="Grh/CP2 DB" evidence="2">
    <location>
        <begin position="93"/>
        <end position="335"/>
    </location>
</feature>
<feature type="region of interest" description="Disordered" evidence="1">
    <location>
        <begin position="1"/>
        <end position="21"/>
    </location>
</feature>
<dbReference type="InterPro" id="IPR040167">
    <property type="entry name" value="TF_CP2-like"/>
</dbReference>
<dbReference type="InParanoid" id="A0A163JWF3"/>
<accession>A0A163JWF3</accession>
<dbReference type="Pfam" id="PF04516">
    <property type="entry name" value="CP2"/>
    <property type="match status" value="1"/>
</dbReference>
<dbReference type="PANTHER" id="PTHR11037">
    <property type="entry name" value="TRANSCRIPTION FACTOR CP2"/>
    <property type="match status" value="1"/>
</dbReference>
<name>A0A163JWF3_ABSGL</name>
<evidence type="ECO:0000313" key="4">
    <source>
        <dbReference type="Proteomes" id="UP000078561"/>
    </source>
</evidence>
<evidence type="ECO:0000256" key="1">
    <source>
        <dbReference type="SAM" id="MobiDB-lite"/>
    </source>
</evidence>
<gene>
    <name evidence="3" type="primary">ABSGL_09659.1 scaffold 11583</name>
</gene>
<protein>
    <recommendedName>
        <fullName evidence="2">Grh/CP2 DB domain-containing protein</fullName>
    </recommendedName>
</protein>
<proteinExistence type="predicted"/>
<organism evidence="3">
    <name type="scientific">Absidia glauca</name>
    <name type="common">Pin mould</name>
    <dbReference type="NCBI Taxonomy" id="4829"/>
    <lineage>
        <taxon>Eukaryota</taxon>
        <taxon>Fungi</taxon>
        <taxon>Fungi incertae sedis</taxon>
        <taxon>Mucoromycota</taxon>
        <taxon>Mucoromycotina</taxon>
        <taxon>Mucoromycetes</taxon>
        <taxon>Mucorales</taxon>
        <taxon>Cunninghamellaceae</taxon>
        <taxon>Absidia</taxon>
    </lineage>
</organism>
<dbReference type="AlphaFoldDB" id="A0A163JWF3"/>
<dbReference type="GO" id="GO:0005634">
    <property type="term" value="C:nucleus"/>
    <property type="evidence" value="ECO:0007669"/>
    <property type="project" value="TreeGrafter"/>
</dbReference>
<keyword evidence="4" id="KW-1185">Reference proteome</keyword>
<dbReference type="GO" id="GO:0001228">
    <property type="term" value="F:DNA-binding transcription activator activity, RNA polymerase II-specific"/>
    <property type="evidence" value="ECO:0007669"/>
    <property type="project" value="TreeGrafter"/>
</dbReference>
<feature type="compositionally biased region" description="Low complexity" evidence="1">
    <location>
        <begin position="63"/>
        <end position="72"/>
    </location>
</feature>
<dbReference type="PANTHER" id="PTHR11037:SF20">
    <property type="entry name" value="PROTEIN GRAINYHEAD"/>
    <property type="match status" value="1"/>
</dbReference>
<dbReference type="InterPro" id="IPR007604">
    <property type="entry name" value="CP2"/>
</dbReference>
<evidence type="ECO:0000313" key="3">
    <source>
        <dbReference type="EMBL" id="SAM03805.1"/>
    </source>
</evidence>